<accession>A0AAT9FKW9</accession>
<keyword evidence="1" id="KW-0812">Transmembrane</keyword>
<feature type="transmembrane region" description="Helical" evidence="1">
    <location>
        <begin position="124"/>
        <end position="146"/>
    </location>
</feature>
<feature type="transmembrane region" description="Helical" evidence="1">
    <location>
        <begin position="86"/>
        <end position="104"/>
    </location>
</feature>
<dbReference type="EMBL" id="AP026866">
    <property type="protein sequence ID" value="BDS06588.1"/>
    <property type="molecule type" value="Genomic_DNA"/>
</dbReference>
<gene>
    <name evidence="2" type="ORF">NT6N_16280</name>
</gene>
<dbReference type="AlphaFoldDB" id="A0AAT9FKW9"/>
<feature type="transmembrane region" description="Helical" evidence="1">
    <location>
        <begin position="167"/>
        <end position="184"/>
    </location>
</feature>
<evidence type="ECO:0000313" key="2">
    <source>
        <dbReference type="EMBL" id="BDS06588.1"/>
    </source>
</evidence>
<sequence>MICLRLDYLRMHDDPSHQSRFVVMRGQEESWAAKHCRLTRILGISMIAGFVFQIASAIFTDHLQVDIFLIIGGISILKGSQAWLRFYIFFTILMCVSQFIGIVVPLIKGEPLEISHKWVDYHDLAFWLEAALPLGFYIGFATLCLVTLKSRQLVFWTRTCKRWIRRVIYVVGAIYLIIFILWLSNRKSYQARVEQAKPSLQAVEDYVNTYAASSGYPHTETLKQRLADDPSILQVSIYYSPNSSMTLINRNEHDGYDEDWHYEHFVKTTSGNWILIRAKLKE</sequence>
<name>A0AAT9FKW9_9BACT</name>
<proteinExistence type="predicted"/>
<feature type="transmembrane region" description="Helical" evidence="1">
    <location>
        <begin position="62"/>
        <end position="79"/>
    </location>
</feature>
<protein>
    <submittedName>
        <fullName evidence="2">Uncharacterized protein</fullName>
    </submittedName>
</protein>
<keyword evidence="1" id="KW-1133">Transmembrane helix</keyword>
<dbReference type="KEGG" id="osu:NT6N_16280"/>
<organism evidence="2">
    <name type="scientific">Oceaniferula spumae</name>
    <dbReference type="NCBI Taxonomy" id="2979115"/>
    <lineage>
        <taxon>Bacteria</taxon>
        <taxon>Pseudomonadati</taxon>
        <taxon>Verrucomicrobiota</taxon>
        <taxon>Verrucomicrobiia</taxon>
        <taxon>Verrucomicrobiales</taxon>
        <taxon>Verrucomicrobiaceae</taxon>
        <taxon>Oceaniferula</taxon>
    </lineage>
</organism>
<reference evidence="2" key="1">
    <citation type="submission" date="2024-07" db="EMBL/GenBank/DDBJ databases">
        <title>Complete genome sequence of Verrucomicrobiaceae bacterium NT6N.</title>
        <authorList>
            <person name="Huang C."/>
            <person name="Takami H."/>
            <person name="Hamasaki K."/>
        </authorList>
    </citation>
    <scope>NUCLEOTIDE SEQUENCE</scope>
    <source>
        <strain evidence="2">NT6N</strain>
    </source>
</reference>
<keyword evidence="1" id="KW-0472">Membrane</keyword>
<feature type="transmembrane region" description="Helical" evidence="1">
    <location>
        <begin position="38"/>
        <end position="56"/>
    </location>
</feature>
<evidence type="ECO:0000256" key="1">
    <source>
        <dbReference type="SAM" id="Phobius"/>
    </source>
</evidence>